<keyword evidence="1" id="KW-0812">Transmembrane</keyword>
<keyword evidence="1" id="KW-0472">Membrane</keyword>
<feature type="transmembrane region" description="Helical" evidence="1">
    <location>
        <begin position="6"/>
        <end position="23"/>
    </location>
</feature>
<keyword evidence="3" id="KW-1185">Reference proteome</keyword>
<dbReference type="RefSeq" id="WP_379985230.1">
    <property type="nucleotide sequence ID" value="NZ_JADIKD010000009.1"/>
</dbReference>
<evidence type="ECO:0000313" key="3">
    <source>
        <dbReference type="Proteomes" id="UP001620408"/>
    </source>
</evidence>
<comment type="caution">
    <text evidence="2">The sequence shown here is derived from an EMBL/GenBank/DDBJ whole genome shotgun (WGS) entry which is preliminary data.</text>
</comment>
<dbReference type="Proteomes" id="UP001620408">
    <property type="component" value="Unassembled WGS sequence"/>
</dbReference>
<sequence length="98" mass="11159">MRGAIFVMVLYVFIFHFLARAVLAKISRQIPRYFEAGDENGNLPIGMETSMAILEMLFDGDLPGRDFGQFVRIGLYVARVMLAFYIPLAGFLLYSAWQ</sequence>
<evidence type="ECO:0000313" key="2">
    <source>
        <dbReference type="EMBL" id="MFK2917329.1"/>
    </source>
</evidence>
<gene>
    <name evidence="2" type="ORF">ISS97_08640</name>
</gene>
<keyword evidence="1" id="KW-1133">Transmembrane helix</keyword>
<evidence type="ECO:0000256" key="1">
    <source>
        <dbReference type="SAM" id="Phobius"/>
    </source>
</evidence>
<dbReference type="EMBL" id="JADIKD010000009">
    <property type="protein sequence ID" value="MFK2917329.1"/>
    <property type="molecule type" value="Genomic_DNA"/>
</dbReference>
<protein>
    <submittedName>
        <fullName evidence="2">Uncharacterized protein</fullName>
    </submittedName>
</protein>
<feature type="transmembrane region" description="Helical" evidence="1">
    <location>
        <begin position="73"/>
        <end position="97"/>
    </location>
</feature>
<name>A0ABW8K798_9GAMM</name>
<accession>A0ABW8K798</accession>
<organism evidence="2 3">
    <name type="scientific">Dyella koreensis</name>
    <dbReference type="NCBI Taxonomy" id="311235"/>
    <lineage>
        <taxon>Bacteria</taxon>
        <taxon>Pseudomonadati</taxon>
        <taxon>Pseudomonadota</taxon>
        <taxon>Gammaproteobacteria</taxon>
        <taxon>Lysobacterales</taxon>
        <taxon>Rhodanobacteraceae</taxon>
        <taxon>Dyella</taxon>
    </lineage>
</organism>
<proteinExistence type="predicted"/>
<reference evidence="2 3" key="1">
    <citation type="submission" date="2020-10" db="EMBL/GenBank/DDBJ databases">
        <title>Phylogeny of dyella-like bacteria.</title>
        <authorList>
            <person name="Fu J."/>
        </authorList>
    </citation>
    <scope>NUCLEOTIDE SEQUENCE [LARGE SCALE GENOMIC DNA]</scope>
    <source>
        <strain evidence="2 3">BB4</strain>
    </source>
</reference>